<feature type="region of interest" description="Disordered" evidence="1">
    <location>
        <begin position="143"/>
        <end position="166"/>
    </location>
</feature>
<gene>
    <name evidence="3" type="ORF">DBV15_12268</name>
</gene>
<accession>A0A4S2K8G4</accession>
<feature type="domain" description="Myb/SANT-like DNA-binding" evidence="2">
    <location>
        <begin position="168"/>
        <end position="257"/>
    </location>
</feature>
<evidence type="ECO:0000259" key="2">
    <source>
        <dbReference type="Pfam" id="PF13837"/>
    </source>
</evidence>
<comment type="caution">
    <text evidence="3">The sequence shown here is derived from an EMBL/GenBank/DDBJ whole genome shotgun (WGS) entry which is preliminary data.</text>
</comment>
<dbReference type="InterPro" id="IPR044822">
    <property type="entry name" value="Myb_DNA-bind_4"/>
</dbReference>
<proteinExistence type="predicted"/>
<reference evidence="3 4" key="1">
    <citation type="journal article" date="2019" name="Philos. Trans. R. Soc. Lond., B, Biol. Sci.">
        <title>Ant behaviour and brain gene expression of defending hosts depend on the ecological success of the intruding social parasite.</title>
        <authorList>
            <person name="Kaur R."/>
            <person name="Stoldt M."/>
            <person name="Jongepier E."/>
            <person name="Feldmeyer B."/>
            <person name="Menzel F."/>
            <person name="Bornberg-Bauer E."/>
            <person name="Foitzik S."/>
        </authorList>
    </citation>
    <scope>NUCLEOTIDE SEQUENCE [LARGE SCALE GENOMIC DNA]</scope>
    <source>
        <tissue evidence="3">Whole body</tissue>
    </source>
</reference>
<keyword evidence="4" id="KW-1185">Reference proteome</keyword>
<evidence type="ECO:0000256" key="1">
    <source>
        <dbReference type="SAM" id="MobiDB-lite"/>
    </source>
</evidence>
<dbReference type="EMBL" id="QBLH01003078">
    <property type="protein sequence ID" value="TGZ45691.1"/>
    <property type="molecule type" value="Genomic_DNA"/>
</dbReference>
<protein>
    <recommendedName>
        <fullName evidence="2">Myb/SANT-like DNA-binding domain-containing protein</fullName>
    </recommendedName>
</protein>
<evidence type="ECO:0000313" key="4">
    <source>
        <dbReference type="Proteomes" id="UP000310200"/>
    </source>
</evidence>
<dbReference type="Pfam" id="PF13837">
    <property type="entry name" value="Myb_DNA-bind_4"/>
    <property type="match status" value="1"/>
</dbReference>
<organism evidence="3 4">
    <name type="scientific">Temnothorax longispinosus</name>
    <dbReference type="NCBI Taxonomy" id="300112"/>
    <lineage>
        <taxon>Eukaryota</taxon>
        <taxon>Metazoa</taxon>
        <taxon>Ecdysozoa</taxon>
        <taxon>Arthropoda</taxon>
        <taxon>Hexapoda</taxon>
        <taxon>Insecta</taxon>
        <taxon>Pterygota</taxon>
        <taxon>Neoptera</taxon>
        <taxon>Endopterygota</taxon>
        <taxon>Hymenoptera</taxon>
        <taxon>Apocrita</taxon>
        <taxon>Aculeata</taxon>
        <taxon>Formicoidea</taxon>
        <taxon>Formicidae</taxon>
        <taxon>Myrmicinae</taxon>
        <taxon>Temnothorax</taxon>
    </lineage>
</organism>
<name>A0A4S2K8G4_9HYME</name>
<dbReference type="Gene3D" id="1.10.10.60">
    <property type="entry name" value="Homeodomain-like"/>
    <property type="match status" value="1"/>
</dbReference>
<sequence length="261" mass="29954">MAAPIDQLRGLRVIEIMQDLLSSDSSDDDDDIIDVQLLRNNARRRRWGEVPKVENFIRDVVDKYSEPEFKMYIVPEEHLLAVLKRKVPKNTFCVIYGNKAVYRTVAHIFGISISTAHKMIDSVINFLTDELGPSGHHHIEAVATSRRDDCDSGPSKDANKEDATNDKANWAPNAITALMAEYKDHATSFQINTKGHTEIWKKISSNLHMNGYLYTHKQCENKFKNLKKRYHAKIDNMKSKQTGAPALRFDYFDIFHEIFGQ</sequence>
<dbReference type="Proteomes" id="UP000310200">
    <property type="component" value="Unassembled WGS sequence"/>
</dbReference>
<evidence type="ECO:0000313" key="3">
    <source>
        <dbReference type="EMBL" id="TGZ45691.1"/>
    </source>
</evidence>
<dbReference type="AlphaFoldDB" id="A0A4S2K8G4"/>